<dbReference type="RefSeq" id="WP_187713540.1">
    <property type="nucleotide sequence ID" value="NZ_CP060820.1"/>
</dbReference>
<dbReference type="Gene3D" id="1.10.3730.20">
    <property type="match status" value="1"/>
</dbReference>
<keyword evidence="1" id="KW-0472">Membrane</keyword>
<feature type="transmembrane region" description="Helical" evidence="1">
    <location>
        <begin position="87"/>
        <end position="106"/>
    </location>
</feature>
<dbReference type="Proteomes" id="UP000516018">
    <property type="component" value="Chromosome"/>
</dbReference>
<feature type="transmembrane region" description="Helical" evidence="1">
    <location>
        <begin position="135"/>
        <end position="157"/>
    </location>
</feature>
<dbReference type="InterPro" id="IPR037185">
    <property type="entry name" value="EmrE-like"/>
</dbReference>
<feature type="domain" description="EamA" evidence="2">
    <location>
        <begin position="141"/>
        <end position="264"/>
    </location>
</feature>
<dbReference type="PANTHER" id="PTHR22911:SF103">
    <property type="entry name" value="BLR2811 PROTEIN"/>
    <property type="match status" value="1"/>
</dbReference>
<sequence length="280" mass="29729">MLAAVLLFALMDAGLKTLSAHYPPFQVSAIRGASSLPLVLAWALWSGGAKSLFRVRWSLHLLRGVLGVVMMACFVFALRTLPLSETYSIFFVAPLMITALSVPFLGERVGPRRWTAIAIGLCGVLVVLRPTGAGVLSLAGLAVLVAAFGYSVSAITVRIIARTDSTQALMVWLLFFMALGAGALALPHWVPVRAADAWIIAGIGVAGALGQYAITEAFRLGEASLIAPLEYTALVWGVMLDAALWGVLPDAVTWLGAGIIIASGLYLLRRERVHAEAEHP</sequence>
<gene>
    <name evidence="3" type="ORF">H8B22_05460</name>
</gene>
<name>A0A7H0G1E0_9GAMM</name>
<dbReference type="PANTHER" id="PTHR22911">
    <property type="entry name" value="ACYL-MALONYL CONDENSING ENZYME-RELATED"/>
    <property type="match status" value="1"/>
</dbReference>
<feature type="transmembrane region" description="Helical" evidence="1">
    <location>
        <begin position="195"/>
        <end position="214"/>
    </location>
</feature>
<feature type="transmembrane region" description="Helical" evidence="1">
    <location>
        <begin position="226"/>
        <end position="245"/>
    </location>
</feature>
<feature type="transmembrane region" description="Helical" evidence="1">
    <location>
        <begin position="251"/>
        <end position="268"/>
    </location>
</feature>
<proteinExistence type="predicted"/>
<dbReference type="EMBL" id="CP060820">
    <property type="protein sequence ID" value="QNP42106.1"/>
    <property type="molecule type" value="Genomic_DNA"/>
</dbReference>
<dbReference type="InterPro" id="IPR000620">
    <property type="entry name" value="EamA_dom"/>
</dbReference>
<accession>A0A7H0G1E0</accession>
<dbReference type="SUPFAM" id="SSF103481">
    <property type="entry name" value="Multidrug resistance efflux transporter EmrE"/>
    <property type="match status" value="2"/>
</dbReference>
<evidence type="ECO:0000259" key="2">
    <source>
        <dbReference type="Pfam" id="PF00892"/>
    </source>
</evidence>
<feature type="transmembrane region" description="Helical" evidence="1">
    <location>
        <begin position="113"/>
        <end position="129"/>
    </location>
</feature>
<evidence type="ECO:0000313" key="3">
    <source>
        <dbReference type="EMBL" id="QNP42106.1"/>
    </source>
</evidence>
<dbReference type="GO" id="GO:0016020">
    <property type="term" value="C:membrane"/>
    <property type="evidence" value="ECO:0007669"/>
    <property type="project" value="InterPro"/>
</dbReference>
<dbReference type="KEGG" id="lsx:H8B22_05460"/>
<feature type="domain" description="EamA" evidence="2">
    <location>
        <begin position="1"/>
        <end position="128"/>
    </location>
</feature>
<keyword evidence="1" id="KW-1133">Transmembrane helix</keyword>
<feature type="transmembrane region" description="Helical" evidence="1">
    <location>
        <begin position="61"/>
        <end position="81"/>
    </location>
</feature>
<organism evidence="3 4">
    <name type="scientific">Agrilutibacter terrestris</name>
    <dbReference type="NCBI Taxonomy" id="2865112"/>
    <lineage>
        <taxon>Bacteria</taxon>
        <taxon>Pseudomonadati</taxon>
        <taxon>Pseudomonadota</taxon>
        <taxon>Gammaproteobacteria</taxon>
        <taxon>Lysobacterales</taxon>
        <taxon>Lysobacteraceae</taxon>
        <taxon>Agrilutibacter</taxon>
    </lineage>
</organism>
<evidence type="ECO:0000313" key="4">
    <source>
        <dbReference type="Proteomes" id="UP000516018"/>
    </source>
</evidence>
<evidence type="ECO:0000256" key="1">
    <source>
        <dbReference type="SAM" id="Phobius"/>
    </source>
</evidence>
<feature type="transmembrane region" description="Helical" evidence="1">
    <location>
        <begin position="169"/>
        <end position="189"/>
    </location>
</feature>
<keyword evidence="4" id="KW-1185">Reference proteome</keyword>
<feature type="transmembrane region" description="Helical" evidence="1">
    <location>
        <begin position="29"/>
        <end position="49"/>
    </location>
</feature>
<dbReference type="Pfam" id="PF00892">
    <property type="entry name" value="EamA"/>
    <property type="match status" value="2"/>
</dbReference>
<dbReference type="AlphaFoldDB" id="A0A7H0G1E0"/>
<reference evidence="3 4" key="1">
    <citation type="submission" date="2020-08" db="EMBL/GenBank/DDBJ databases">
        <title>Lysobacter sp. II4 sp. nov., isolated from soil.</title>
        <authorList>
            <person name="Woo C.Y."/>
            <person name="Kim J."/>
        </authorList>
    </citation>
    <scope>NUCLEOTIDE SEQUENCE [LARGE SCALE GENOMIC DNA]</scope>
    <source>
        <strain evidence="3 4">II4</strain>
    </source>
</reference>
<protein>
    <submittedName>
        <fullName evidence="3">DMT family transporter</fullName>
    </submittedName>
</protein>
<keyword evidence="1" id="KW-0812">Transmembrane</keyword>